<organism evidence="6 7">
    <name type="scientific">Candida dubliniensis (strain CD36 / ATCC MYA-646 / CBS 7987 / NCPF 3949 / NRRL Y-17841)</name>
    <name type="common">Yeast</name>
    <dbReference type="NCBI Taxonomy" id="573826"/>
    <lineage>
        <taxon>Eukaryota</taxon>
        <taxon>Fungi</taxon>
        <taxon>Dikarya</taxon>
        <taxon>Ascomycota</taxon>
        <taxon>Saccharomycotina</taxon>
        <taxon>Pichiomycetes</taxon>
        <taxon>Debaryomycetaceae</taxon>
        <taxon>Candida/Lodderomyces clade</taxon>
        <taxon>Candida</taxon>
    </lineage>
</organism>
<reference evidence="6 7" key="1">
    <citation type="journal article" date="2009" name="Genome Res.">
        <title>Comparative genomics of the fungal pathogens Candida dubliniensis and Candida albicans.</title>
        <authorList>
            <person name="Jackson A.P."/>
            <person name="Gamble J.A."/>
            <person name="Yeomans T."/>
            <person name="Moran G.P."/>
            <person name="Saunders D."/>
            <person name="Harris D."/>
            <person name="Aslett M."/>
            <person name="Barrell J.F."/>
            <person name="Butler G."/>
            <person name="Citiulo F."/>
            <person name="Coleman D.C."/>
            <person name="de Groot P.W.J."/>
            <person name="Goodwin T.J."/>
            <person name="Quail M.A."/>
            <person name="McQuillan J."/>
            <person name="Munro C.A."/>
            <person name="Pain A."/>
            <person name="Poulter R.T."/>
            <person name="Rajandream M.A."/>
            <person name="Renauld H."/>
            <person name="Spiering M.J."/>
            <person name="Tivey A."/>
            <person name="Gow N.A.R."/>
            <person name="Barrell B."/>
            <person name="Sullivan D.J."/>
            <person name="Berriman M."/>
        </authorList>
    </citation>
    <scope>NUCLEOTIDE SEQUENCE [LARGE SCALE GENOMIC DNA]</scope>
    <source>
        <strain evidence="7">CD36 / ATCC MYA-646 / CBS 7987 / NCPF 3949 / NRRL Y-17841</strain>
    </source>
</reference>
<evidence type="ECO:0000256" key="3">
    <source>
        <dbReference type="ARBA" id="ARBA00043970"/>
    </source>
</evidence>
<comment type="subcellular location">
    <subcellularLocation>
        <location evidence="1">Mitochondrion</location>
    </subcellularLocation>
</comment>
<dbReference type="HOGENOM" id="CLU_129439_2_0_1"/>
<sequence>MKTAIRLLKYVQSIKFVGGPHPAPKPHAAGPHPLAPEGLVPSGLNSAKSSTYHNSNPVEPQNGEFFARSELSARFRYRPIKAEEIEQVESGGAEFVF</sequence>
<gene>
    <name evidence="5" type="ordered locus">Cd36_52010</name>
    <name evidence="6" type="ORF">CD36_52010</name>
</gene>
<evidence type="ECO:0000256" key="2">
    <source>
        <dbReference type="ARBA" id="ARBA00023128"/>
    </source>
</evidence>
<feature type="region of interest" description="Disordered" evidence="4">
    <location>
        <begin position="20"/>
        <end position="61"/>
    </location>
</feature>
<evidence type="ECO:0000313" key="6">
    <source>
        <dbReference type="EMBL" id="CAX41585.1"/>
    </source>
</evidence>
<evidence type="ECO:0000313" key="7">
    <source>
        <dbReference type="Proteomes" id="UP000002605"/>
    </source>
</evidence>
<dbReference type="RefSeq" id="XP_002420506.1">
    <property type="nucleotide sequence ID" value="XM_002420461.1"/>
</dbReference>
<keyword evidence="7" id="KW-1185">Reference proteome</keyword>
<dbReference type="PANTHER" id="PTHR31601">
    <property type="entry name" value="28S RIBOSOMAL PROTEIN S36, MITOCHONDRIAL"/>
    <property type="match status" value="1"/>
</dbReference>
<keyword evidence="2" id="KW-0496">Mitochondrion</keyword>
<dbReference type="GO" id="GO:0006103">
    <property type="term" value="P:2-oxoglutarate metabolic process"/>
    <property type="evidence" value="ECO:0007669"/>
    <property type="project" value="InterPro"/>
</dbReference>
<protein>
    <submittedName>
        <fullName evidence="6">Mitochondrial ribosomal protein, small subunit, putative</fullName>
    </submittedName>
</protein>
<feature type="compositionally biased region" description="Low complexity" evidence="4">
    <location>
        <begin position="26"/>
        <end position="36"/>
    </location>
</feature>
<accession>B9WHE3</accession>
<dbReference type="eggNOG" id="ENOG502S8GU">
    <property type="taxonomic scope" value="Eukaryota"/>
</dbReference>
<keyword evidence="6" id="KW-0687">Ribonucleoprotein</keyword>
<evidence type="ECO:0000256" key="1">
    <source>
        <dbReference type="ARBA" id="ARBA00004173"/>
    </source>
</evidence>
<dbReference type="OrthoDB" id="2116030at2759"/>
<feature type="compositionally biased region" description="Polar residues" evidence="4">
    <location>
        <begin position="43"/>
        <end position="59"/>
    </location>
</feature>
<dbReference type="CGD" id="CAL0000161768">
    <property type="gene designation" value="Cd36_52010"/>
</dbReference>
<dbReference type="KEGG" id="cdu:CD36_52010"/>
<dbReference type="Pfam" id="PF10937">
    <property type="entry name" value="Kgd4-YMR31"/>
    <property type="match status" value="1"/>
</dbReference>
<name>B9WHE3_CANDC</name>
<evidence type="ECO:0000313" key="5">
    <source>
        <dbReference type="CGD" id="CAL0000161768"/>
    </source>
</evidence>
<keyword evidence="6" id="KW-0689">Ribosomal protein</keyword>
<comment type="similarity">
    <text evidence="3">Belongs to the alpha-ketoglutarate dehydrogenase component 4 family.</text>
</comment>
<proteinExistence type="inferred from homology"/>
<dbReference type="InterPro" id="IPR020373">
    <property type="entry name" value="Kgd4/YMR-31"/>
</dbReference>
<dbReference type="EMBL" id="FM992692">
    <property type="protein sequence ID" value="CAX41585.1"/>
    <property type="molecule type" value="Genomic_DNA"/>
</dbReference>
<evidence type="ECO:0000256" key="4">
    <source>
        <dbReference type="SAM" id="MobiDB-lite"/>
    </source>
</evidence>
<dbReference type="VEuPathDB" id="FungiDB:CD36_52010"/>
<dbReference type="Proteomes" id="UP000002605">
    <property type="component" value="Chromosome 5"/>
</dbReference>
<dbReference type="PANTHER" id="PTHR31601:SF2">
    <property type="entry name" value="ALPHA-KETOGLUTARATE DEHYDROGENASE COMPONENT 4"/>
    <property type="match status" value="1"/>
</dbReference>
<dbReference type="GeneID" id="8048192"/>
<dbReference type="GO" id="GO:0004591">
    <property type="term" value="F:oxoglutarate dehydrogenase (succinyl-transferring) activity"/>
    <property type="evidence" value="ECO:0007669"/>
    <property type="project" value="TreeGrafter"/>
</dbReference>
<dbReference type="AlphaFoldDB" id="B9WHE3"/>
<dbReference type="GO" id="GO:0005739">
    <property type="term" value="C:mitochondrion"/>
    <property type="evidence" value="ECO:0007669"/>
    <property type="project" value="UniProtKB-SubCell"/>
</dbReference>
<dbReference type="GO" id="GO:0005840">
    <property type="term" value="C:ribosome"/>
    <property type="evidence" value="ECO:0007669"/>
    <property type="project" value="UniProtKB-KW"/>
</dbReference>